<evidence type="ECO:0000256" key="1">
    <source>
        <dbReference type="ARBA" id="ARBA00004141"/>
    </source>
</evidence>
<organism evidence="6 7">
    <name type="scientific">Beauveria bassiana</name>
    <name type="common">White muscardine disease fungus</name>
    <name type="synonym">Tritirachium shiotae</name>
    <dbReference type="NCBI Taxonomy" id="176275"/>
    <lineage>
        <taxon>Eukaryota</taxon>
        <taxon>Fungi</taxon>
        <taxon>Dikarya</taxon>
        <taxon>Ascomycota</taxon>
        <taxon>Pezizomycotina</taxon>
        <taxon>Sordariomycetes</taxon>
        <taxon>Hypocreomycetidae</taxon>
        <taxon>Hypocreales</taxon>
        <taxon>Cordycipitaceae</taxon>
        <taxon>Beauveria</taxon>
    </lineage>
</organism>
<evidence type="ECO:0000313" key="6">
    <source>
        <dbReference type="EMBL" id="PMB65584.1"/>
    </source>
</evidence>
<gene>
    <name evidence="6" type="primary">PTR2_0</name>
    <name evidence="6" type="ORF">BM221_008945</name>
</gene>
<dbReference type="Gene3D" id="1.20.1250.20">
    <property type="entry name" value="MFS general substrate transporter like domains"/>
    <property type="match status" value="1"/>
</dbReference>
<keyword evidence="2 5" id="KW-0812">Transmembrane</keyword>
<feature type="transmembrane region" description="Helical" evidence="5">
    <location>
        <begin position="39"/>
        <end position="58"/>
    </location>
</feature>
<accession>A0A2N6NE78</accession>
<comment type="subcellular location">
    <subcellularLocation>
        <location evidence="1">Membrane</location>
        <topology evidence="1">Multi-pass membrane protein</topology>
    </subcellularLocation>
</comment>
<reference evidence="6 7" key="1">
    <citation type="journal article" date="2016" name="Appl. Microbiol. Biotechnol.">
        <title>Characterization of T-DNA insertion mutants with decreased virulence in the entomopathogenic fungus Beauveria bassiana JEF-007.</title>
        <authorList>
            <person name="Kim S."/>
            <person name="Lee S.J."/>
            <person name="Nai Y.S."/>
            <person name="Yu J.S."/>
            <person name="Lee M.R."/>
            <person name="Yang Y.T."/>
            <person name="Kim J.S."/>
        </authorList>
    </citation>
    <scope>NUCLEOTIDE SEQUENCE [LARGE SCALE GENOMIC DNA]</scope>
    <source>
        <strain evidence="6 7">JEF-007</strain>
    </source>
</reference>
<keyword evidence="3 5" id="KW-1133">Transmembrane helix</keyword>
<dbReference type="Proteomes" id="UP000235728">
    <property type="component" value="Unassembled WGS sequence"/>
</dbReference>
<evidence type="ECO:0000256" key="2">
    <source>
        <dbReference type="ARBA" id="ARBA00022692"/>
    </source>
</evidence>
<proteinExistence type="predicted"/>
<evidence type="ECO:0000256" key="4">
    <source>
        <dbReference type="ARBA" id="ARBA00023136"/>
    </source>
</evidence>
<dbReference type="GO" id="GO:0016020">
    <property type="term" value="C:membrane"/>
    <property type="evidence" value="ECO:0007669"/>
    <property type="project" value="UniProtKB-SubCell"/>
</dbReference>
<protein>
    <submittedName>
        <fullName evidence="6">Peptide transporter PTR2</fullName>
    </submittedName>
</protein>
<dbReference type="GO" id="GO:0022857">
    <property type="term" value="F:transmembrane transporter activity"/>
    <property type="evidence" value="ECO:0007669"/>
    <property type="project" value="InterPro"/>
</dbReference>
<sequence length="69" mass="7663">MYWQFPAYVLTAISEVLTAVAVIAYAYTMVPKSMKSLAMVVYLATTSLALSFRLHCIWSDSAASIRLLL</sequence>
<evidence type="ECO:0000313" key="7">
    <source>
        <dbReference type="Proteomes" id="UP000235728"/>
    </source>
</evidence>
<evidence type="ECO:0000256" key="5">
    <source>
        <dbReference type="SAM" id="Phobius"/>
    </source>
</evidence>
<dbReference type="AlphaFoldDB" id="A0A2N6NE78"/>
<keyword evidence="4 5" id="KW-0472">Membrane</keyword>
<feature type="transmembrane region" description="Helical" evidence="5">
    <location>
        <begin position="7"/>
        <end position="27"/>
    </location>
</feature>
<dbReference type="InterPro" id="IPR036259">
    <property type="entry name" value="MFS_trans_sf"/>
</dbReference>
<dbReference type="Pfam" id="PF00854">
    <property type="entry name" value="PTR2"/>
    <property type="match status" value="1"/>
</dbReference>
<dbReference type="EMBL" id="MRVG01000010">
    <property type="protein sequence ID" value="PMB65584.1"/>
    <property type="molecule type" value="Genomic_DNA"/>
</dbReference>
<dbReference type="InterPro" id="IPR000109">
    <property type="entry name" value="POT_fam"/>
</dbReference>
<comment type="caution">
    <text evidence="6">The sequence shown here is derived from an EMBL/GenBank/DDBJ whole genome shotgun (WGS) entry which is preliminary data.</text>
</comment>
<name>A0A2N6NE78_BEABA</name>
<evidence type="ECO:0000256" key="3">
    <source>
        <dbReference type="ARBA" id="ARBA00022989"/>
    </source>
</evidence>